<organism evidence="1 2">
    <name type="scientific">Lentinula lateritia</name>
    <dbReference type="NCBI Taxonomy" id="40482"/>
    <lineage>
        <taxon>Eukaryota</taxon>
        <taxon>Fungi</taxon>
        <taxon>Dikarya</taxon>
        <taxon>Basidiomycota</taxon>
        <taxon>Agaricomycotina</taxon>
        <taxon>Agaricomycetes</taxon>
        <taxon>Agaricomycetidae</taxon>
        <taxon>Agaricales</taxon>
        <taxon>Marasmiineae</taxon>
        <taxon>Omphalotaceae</taxon>
        <taxon>Lentinula</taxon>
    </lineage>
</organism>
<proteinExistence type="predicted"/>
<reference evidence="1" key="2">
    <citation type="journal article" date="2023" name="Proc. Natl. Acad. Sci. U.S.A.">
        <title>A global phylogenomic analysis of the shiitake genus Lentinula.</title>
        <authorList>
            <person name="Sierra-Patev S."/>
            <person name="Min B."/>
            <person name="Naranjo-Ortiz M."/>
            <person name="Looney B."/>
            <person name="Konkel Z."/>
            <person name="Slot J.C."/>
            <person name="Sakamoto Y."/>
            <person name="Steenwyk J.L."/>
            <person name="Rokas A."/>
            <person name="Carro J."/>
            <person name="Camarero S."/>
            <person name="Ferreira P."/>
            <person name="Molpeceres G."/>
            <person name="Ruiz-Duenas F.J."/>
            <person name="Serrano A."/>
            <person name="Henrissat B."/>
            <person name="Drula E."/>
            <person name="Hughes K.W."/>
            <person name="Mata J.L."/>
            <person name="Ishikawa N.K."/>
            <person name="Vargas-Isla R."/>
            <person name="Ushijima S."/>
            <person name="Smith C.A."/>
            <person name="Donoghue J."/>
            <person name="Ahrendt S."/>
            <person name="Andreopoulos W."/>
            <person name="He G."/>
            <person name="LaButti K."/>
            <person name="Lipzen A."/>
            <person name="Ng V."/>
            <person name="Riley R."/>
            <person name="Sandor L."/>
            <person name="Barry K."/>
            <person name="Martinez A.T."/>
            <person name="Xiao Y."/>
            <person name="Gibbons J.G."/>
            <person name="Terashima K."/>
            <person name="Grigoriev I.V."/>
            <person name="Hibbett D."/>
        </authorList>
    </citation>
    <scope>NUCLEOTIDE SEQUENCE</scope>
    <source>
        <strain evidence="1">Sp2 HRB7682 ss15</strain>
    </source>
</reference>
<gene>
    <name evidence="1" type="ORF">C8J55DRAFT_553014</name>
</gene>
<evidence type="ECO:0000313" key="2">
    <source>
        <dbReference type="Proteomes" id="UP001150238"/>
    </source>
</evidence>
<dbReference type="Proteomes" id="UP001150238">
    <property type="component" value="Unassembled WGS sequence"/>
</dbReference>
<dbReference type="EMBL" id="JANVFS010000059">
    <property type="protein sequence ID" value="KAJ4464430.1"/>
    <property type="molecule type" value="Genomic_DNA"/>
</dbReference>
<reference evidence="1" key="1">
    <citation type="submission" date="2022-08" db="EMBL/GenBank/DDBJ databases">
        <authorList>
            <consortium name="DOE Joint Genome Institute"/>
            <person name="Min B."/>
            <person name="Riley R."/>
            <person name="Sierra-Patev S."/>
            <person name="Naranjo-Ortiz M."/>
            <person name="Looney B."/>
            <person name="Konkel Z."/>
            <person name="Slot J.C."/>
            <person name="Sakamoto Y."/>
            <person name="Steenwyk J.L."/>
            <person name="Rokas A."/>
            <person name="Carro J."/>
            <person name="Camarero S."/>
            <person name="Ferreira P."/>
            <person name="Molpeceres G."/>
            <person name="Ruiz-Duenas F.J."/>
            <person name="Serrano A."/>
            <person name="Henrissat B."/>
            <person name="Drula E."/>
            <person name="Hughes K.W."/>
            <person name="Mata J.L."/>
            <person name="Ishikawa N.K."/>
            <person name="Vargas-Isla R."/>
            <person name="Ushijima S."/>
            <person name="Smith C.A."/>
            <person name="Ahrendt S."/>
            <person name="Andreopoulos W."/>
            <person name="He G."/>
            <person name="Labutti K."/>
            <person name="Lipzen A."/>
            <person name="Ng V."/>
            <person name="Sandor L."/>
            <person name="Barry K."/>
            <person name="Martinez A.T."/>
            <person name="Xiao Y."/>
            <person name="Gibbons J.G."/>
            <person name="Terashima K."/>
            <person name="Hibbett D.S."/>
            <person name="Grigoriev I.V."/>
        </authorList>
    </citation>
    <scope>NUCLEOTIDE SEQUENCE</scope>
    <source>
        <strain evidence="1">Sp2 HRB7682 ss15</strain>
    </source>
</reference>
<dbReference type="AlphaFoldDB" id="A0A9W9DD65"/>
<accession>A0A9W9DD65</accession>
<protein>
    <submittedName>
        <fullName evidence="1">Uncharacterized protein</fullName>
    </submittedName>
</protein>
<sequence length="320" mass="35218">MQVAWSGQSISYCTYYKNPADICFTSPTQLLHINYRDHPLASDYLLIMLFAVSGNKIIVNEADYINMFVDENPAGSTTTTNGLDKHVRDTYQFTLVGNGVGFLAPSDNTESSRGRIFRLIRTNPNGDGYSEIPIYCQEYSKCMDSEFEASIESRLPTIPTLIPGPTQESHDASIQPTQDFDLESLLASFSAVQPIMDSQPEFDWSFLIQPGLDTGFNASDSFIAPVSAPGAELDMVDTPAWNMGDLGNMENMDIDTALQQHDWMTANDLDVLNSLEFNSSSFASESAFPTLPIVFQASTPGAMAEWATTGFVHGEDLQAF</sequence>
<evidence type="ECO:0000313" key="1">
    <source>
        <dbReference type="EMBL" id="KAJ4464430.1"/>
    </source>
</evidence>
<name>A0A9W9DD65_9AGAR</name>
<comment type="caution">
    <text evidence="1">The sequence shown here is derived from an EMBL/GenBank/DDBJ whole genome shotgun (WGS) entry which is preliminary data.</text>
</comment>